<feature type="compositionally biased region" description="Pro residues" evidence="1">
    <location>
        <begin position="10"/>
        <end position="19"/>
    </location>
</feature>
<dbReference type="AlphaFoldDB" id="A0AAV3S0A6"/>
<protein>
    <submittedName>
        <fullName evidence="2">Uncharacterized protein</fullName>
    </submittedName>
</protein>
<gene>
    <name evidence="2" type="ORF">LIER_34437</name>
</gene>
<proteinExistence type="predicted"/>
<dbReference type="EMBL" id="BAABME010014405">
    <property type="protein sequence ID" value="GAA0187149.1"/>
    <property type="molecule type" value="Genomic_DNA"/>
</dbReference>
<name>A0AAV3S0A6_LITER</name>
<dbReference type="Proteomes" id="UP001454036">
    <property type="component" value="Unassembled WGS sequence"/>
</dbReference>
<evidence type="ECO:0000256" key="1">
    <source>
        <dbReference type="SAM" id="MobiDB-lite"/>
    </source>
</evidence>
<evidence type="ECO:0000313" key="3">
    <source>
        <dbReference type="Proteomes" id="UP001454036"/>
    </source>
</evidence>
<organism evidence="2 3">
    <name type="scientific">Lithospermum erythrorhizon</name>
    <name type="common">Purple gromwell</name>
    <name type="synonym">Lithospermum officinale var. erythrorhizon</name>
    <dbReference type="NCBI Taxonomy" id="34254"/>
    <lineage>
        <taxon>Eukaryota</taxon>
        <taxon>Viridiplantae</taxon>
        <taxon>Streptophyta</taxon>
        <taxon>Embryophyta</taxon>
        <taxon>Tracheophyta</taxon>
        <taxon>Spermatophyta</taxon>
        <taxon>Magnoliopsida</taxon>
        <taxon>eudicotyledons</taxon>
        <taxon>Gunneridae</taxon>
        <taxon>Pentapetalae</taxon>
        <taxon>asterids</taxon>
        <taxon>lamiids</taxon>
        <taxon>Boraginales</taxon>
        <taxon>Boraginaceae</taxon>
        <taxon>Boraginoideae</taxon>
        <taxon>Lithospermeae</taxon>
        <taxon>Lithospermum</taxon>
    </lineage>
</organism>
<feature type="region of interest" description="Disordered" evidence="1">
    <location>
        <begin position="1"/>
        <end position="29"/>
    </location>
</feature>
<reference evidence="2 3" key="1">
    <citation type="submission" date="2024-01" db="EMBL/GenBank/DDBJ databases">
        <title>The complete chloroplast genome sequence of Lithospermum erythrorhizon: insights into the phylogenetic relationship among Boraginaceae species and the maternal lineages of purple gromwells.</title>
        <authorList>
            <person name="Okada T."/>
            <person name="Watanabe K."/>
        </authorList>
    </citation>
    <scope>NUCLEOTIDE SEQUENCE [LARGE SCALE GENOMIC DNA]</scope>
</reference>
<sequence>MEVKREQTMHPPPPHPPPSGLTKRRPPLDLQNQPYYKIRAVLKDVRPHFLQVLRTPDFRNCEAASEIRQKLKVLLDLYKEMTAENINVEKVKSEPNLHKDKVLVDVPDEKPQSADVRVDGTYIVGGSAFGWNFITYPAIEITYYGRTKESFRALNTRSL</sequence>
<dbReference type="PANTHER" id="PTHR35459:SF2">
    <property type="entry name" value="T1N6.14 PROTEIN"/>
    <property type="match status" value="1"/>
</dbReference>
<dbReference type="PANTHER" id="PTHR35459">
    <property type="entry name" value="T1N6.14 PROTEIN"/>
    <property type="match status" value="1"/>
</dbReference>
<accession>A0AAV3S0A6</accession>
<comment type="caution">
    <text evidence="2">The sequence shown here is derived from an EMBL/GenBank/DDBJ whole genome shotgun (WGS) entry which is preliminary data.</text>
</comment>
<keyword evidence="3" id="KW-1185">Reference proteome</keyword>
<evidence type="ECO:0000313" key="2">
    <source>
        <dbReference type="EMBL" id="GAA0187149.1"/>
    </source>
</evidence>